<reference evidence="2 3" key="1">
    <citation type="submission" date="2018-08" db="EMBL/GenBank/DDBJ databases">
        <authorList>
            <person name="Laetsch R D."/>
            <person name="Stevens L."/>
            <person name="Kumar S."/>
            <person name="Blaxter L. M."/>
        </authorList>
    </citation>
    <scope>NUCLEOTIDE SEQUENCE [LARGE SCALE GENOMIC DNA]</scope>
</reference>
<feature type="region of interest" description="Disordered" evidence="1">
    <location>
        <begin position="408"/>
        <end position="428"/>
    </location>
</feature>
<protein>
    <submittedName>
        <fullName evidence="2">Uncharacterized protein</fullName>
    </submittedName>
</protein>
<accession>A0A3P6SI43</accession>
<dbReference type="Proteomes" id="UP000277928">
    <property type="component" value="Unassembled WGS sequence"/>
</dbReference>
<keyword evidence="3" id="KW-1185">Reference proteome</keyword>
<name>A0A3P6SI43_LITSI</name>
<dbReference type="OrthoDB" id="5824586at2759"/>
<dbReference type="AlphaFoldDB" id="A0A3P6SI43"/>
<feature type="compositionally biased region" description="Basic and acidic residues" evidence="1">
    <location>
        <begin position="46"/>
        <end position="57"/>
    </location>
</feature>
<dbReference type="EMBL" id="UYRX01000020">
    <property type="protein sequence ID" value="VDK69323.1"/>
    <property type="molecule type" value="Genomic_DNA"/>
</dbReference>
<gene>
    <name evidence="2" type="ORF">NLS_LOCUS723</name>
</gene>
<feature type="region of interest" description="Disordered" evidence="1">
    <location>
        <begin position="41"/>
        <end position="66"/>
    </location>
</feature>
<organism evidence="2 3">
    <name type="scientific">Litomosoides sigmodontis</name>
    <name type="common">Filarial nematode worm</name>
    <dbReference type="NCBI Taxonomy" id="42156"/>
    <lineage>
        <taxon>Eukaryota</taxon>
        <taxon>Metazoa</taxon>
        <taxon>Ecdysozoa</taxon>
        <taxon>Nematoda</taxon>
        <taxon>Chromadorea</taxon>
        <taxon>Rhabditida</taxon>
        <taxon>Spirurina</taxon>
        <taxon>Spiruromorpha</taxon>
        <taxon>Filarioidea</taxon>
        <taxon>Onchocercidae</taxon>
        <taxon>Litomosoides</taxon>
    </lineage>
</organism>
<dbReference type="OMA" id="QWGFCWT"/>
<evidence type="ECO:0000256" key="1">
    <source>
        <dbReference type="SAM" id="MobiDB-lite"/>
    </source>
</evidence>
<sequence>MDWPKFDFAKRSYVQRSQRLSNVKKSNFGTKKSHPKVCRSVVTDFENVKPGKKESSTRKNTAGRESTRALYQQVLPSNRSPTYLQGDSSQMKEKVKRERIPPLSPILINGFLKNPKACSTEPLEEANTSSTNLVAASISHCEGPHSKQMLLSGETRGTSFSNQSQLGKAFATTEQSDNCSLKCGGNSNCSLKLHASPLIAATSVHSLNSSQMSLETLPPSQVDCEDVNENESFPKLGFISSQLSLESDESITMRHAPSDSDVFQTHTGCVDEPESVTTGSEQSRDCFLDVTIHDIEPAYETELFPQNTLLSVGNELTVYDLQKESSETAHQKQSHRLSKLAETLKKRLFISSSDLAMWKCEEPKQHPIRQITVTSSVQQWGFCWTLARSVGDLEVAHIVDSEPMKKTVHMTTSGEGVGKTKGESDDEGSSSDAIFALYQPLSKLSTSSGEFILSPRYYR</sequence>
<evidence type="ECO:0000313" key="3">
    <source>
        <dbReference type="Proteomes" id="UP000277928"/>
    </source>
</evidence>
<proteinExistence type="predicted"/>
<evidence type="ECO:0000313" key="2">
    <source>
        <dbReference type="EMBL" id="VDK69323.1"/>
    </source>
</evidence>
<dbReference type="STRING" id="42156.A0A3P6SI43"/>